<gene>
    <name evidence="3" type="ORF">HRR80_004919</name>
</gene>
<dbReference type="PANTHER" id="PTHR13847">
    <property type="entry name" value="SARCOSINE DEHYDROGENASE-RELATED"/>
    <property type="match status" value="1"/>
</dbReference>
<dbReference type="Pfam" id="PF01266">
    <property type="entry name" value="DAO"/>
    <property type="match status" value="1"/>
</dbReference>
<dbReference type="PANTHER" id="PTHR13847:SF129">
    <property type="entry name" value="FAD DEPENDENT OXIDOREDUCTASE"/>
    <property type="match status" value="1"/>
</dbReference>
<sequence>MSDGNPPPVTTGPASLPSPNPTASFWQTCHPNKIADHRSTPDLPSKAAVVVIGTGMSGTFAVDELLRQLHPDKDKDSNPKHHHNNNSDDEVEVELLVLEARTTCSAATGRNGGHLQPVIHAESSPIIDFELRNFRHIESLVRDNDIPCDFRRLRGCVAFWNKEYFEEAKAALGEPTSAAVGHVRPDSTSDTPAPSQTQPAAPVAAITSPQHRKLVHVVEDAHELRQLRLQPGAVGAIVQEVAASLSPYKLVIWMWERLLERFDEGVLNLQTKTAVTAIERQHATTVPGNHINPEFNWLVRTTRGPVQARHVIITTNAYTSHILPEFSTLISPVQAQMSALIPPRHSPFSTGRLLPMSYGFNGIGSQDRVMGDYLVQNPHVDKSNRGAGGGGHLMLGGGRHLPPRNGVGVSDDSYVDKTVELYLRSLPERLDLGPERDVSGSAHQSSSSPGMLDIAASWTGIIGSSVDGHPWVGPVPGSPGLFLCAGYSGHGMTNAGLCGRHVAGLVGASLNPRQPTTPGSSNNWDLPSQYILTRQRMDAALGKAKQAKL</sequence>
<evidence type="ECO:0000313" key="3">
    <source>
        <dbReference type="EMBL" id="KAJ8990856.1"/>
    </source>
</evidence>
<organism evidence="3 4">
    <name type="scientific">Exophiala dermatitidis</name>
    <name type="common">Black yeast-like fungus</name>
    <name type="synonym">Wangiella dermatitidis</name>
    <dbReference type="NCBI Taxonomy" id="5970"/>
    <lineage>
        <taxon>Eukaryota</taxon>
        <taxon>Fungi</taxon>
        <taxon>Dikarya</taxon>
        <taxon>Ascomycota</taxon>
        <taxon>Pezizomycotina</taxon>
        <taxon>Eurotiomycetes</taxon>
        <taxon>Chaetothyriomycetidae</taxon>
        <taxon>Chaetothyriales</taxon>
        <taxon>Herpotrichiellaceae</taxon>
        <taxon>Exophiala</taxon>
    </lineage>
</organism>
<dbReference type="SUPFAM" id="SSF51905">
    <property type="entry name" value="FAD/NAD(P)-binding domain"/>
    <property type="match status" value="1"/>
</dbReference>
<feature type="region of interest" description="Disordered" evidence="1">
    <location>
        <begin position="1"/>
        <end position="24"/>
    </location>
</feature>
<feature type="region of interest" description="Disordered" evidence="1">
    <location>
        <begin position="385"/>
        <end position="409"/>
    </location>
</feature>
<dbReference type="Proteomes" id="UP001161757">
    <property type="component" value="Unassembled WGS sequence"/>
</dbReference>
<proteinExistence type="predicted"/>
<reference evidence="3" key="1">
    <citation type="submission" date="2023-01" db="EMBL/GenBank/DDBJ databases">
        <title>Exophiala dermititidis isolated from Cystic Fibrosis Patient.</title>
        <authorList>
            <person name="Kurbessoian T."/>
            <person name="Crocker A."/>
            <person name="Murante D."/>
            <person name="Hogan D.A."/>
            <person name="Stajich J.E."/>
        </authorList>
    </citation>
    <scope>NUCLEOTIDE SEQUENCE</scope>
    <source>
        <strain evidence="3">Ex8</strain>
    </source>
</reference>
<dbReference type="InterPro" id="IPR006076">
    <property type="entry name" value="FAD-dep_OxRdtase"/>
</dbReference>
<name>A0AAN6IXN7_EXODE</name>
<protein>
    <recommendedName>
        <fullName evidence="2">FAD dependent oxidoreductase domain-containing protein</fullName>
    </recommendedName>
</protein>
<feature type="compositionally biased region" description="Pro residues" evidence="1">
    <location>
        <begin position="1"/>
        <end position="20"/>
    </location>
</feature>
<feature type="region of interest" description="Disordered" evidence="1">
    <location>
        <begin position="176"/>
        <end position="200"/>
    </location>
</feature>
<dbReference type="AlphaFoldDB" id="A0AAN6IXN7"/>
<feature type="domain" description="FAD dependent oxidoreductase" evidence="2">
    <location>
        <begin position="49"/>
        <end position="504"/>
    </location>
</feature>
<dbReference type="Gene3D" id="3.30.9.10">
    <property type="entry name" value="D-Amino Acid Oxidase, subunit A, domain 2"/>
    <property type="match status" value="2"/>
</dbReference>
<accession>A0AAN6IXN7</accession>
<comment type="caution">
    <text evidence="3">The sequence shown here is derived from an EMBL/GenBank/DDBJ whole genome shotgun (WGS) entry which is preliminary data.</text>
</comment>
<feature type="compositionally biased region" description="Low complexity" evidence="1">
    <location>
        <begin position="191"/>
        <end position="200"/>
    </location>
</feature>
<evidence type="ECO:0000256" key="1">
    <source>
        <dbReference type="SAM" id="MobiDB-lite"/>
    </source>
</evidence>
<evidence type="ECO:0000313" key="4">
    <source>
        <dbReference type="Proteomes" id="UP001161757"/>
    </source>
</evidence>
<dbReference type="InterPro" id="IPR036188">
    <property type="entry name" value="FAD/NAD-bd_sf"/>
</dbReference>
<evidence type="ECO:0000259" key="2">
    <source>
        <dbReference type="Pfam" id="PF01266"/>
    </source>
</evidence>
<dbReference type="GO" id="GO:0005737">
    <property type="term" value="C:cytoplasm"/>
    <property type="evidence" value="ECO:0007669"/>
    <property type="project" value="TreeGrafter"/>
</dbReference>
<feature type="compositionally biased region" description="Gly residues" evidence="1">
    <location>
        <begin position="386"/>
        <end position="399"/>
    </location>
</feature>
<dbReference type="EMBL" id="JAJGCB010000009">
    <property type="protein sequence ID" value="KAJ8990856.1"/>
    <property type="molecule type" value="Genomic_DNA"/>
</dbReference>
<dbReference type="Gene3D" id="3.50.50.60">
    <property type="entry name" value="FAD/NAD(P)-binding domain"/>
    <property type="match status" value="2"/>
</dbReference>